<keyword evidence="5 11" id="KW-0001">2Fe-2S</keyword>
<evidence type="ECO:0000259" key="13">
    <source>
        <dbReference type="PROSITE" id="PS51379"/>
    </source>
</evidence>
<feature type="domain" description="2Fe-2S ferredoxin-type" evidence="12">
    <location>
        <begin position="1"/>
        <end position="89"/>
    </location>
</feature>
<comment type="pathway">
    <text evidence="1">Carbohydrate metabolism; tricarboxylic acid cycle.</text>
</comment>
<dbReference type="GO" id="GO:0008177">
    <property type="term" value="F:succinate dehydrogenase (quinone) activity"/>
    <property type="evidence" value="ECO:0007669"/>
    <property type="project" value="UniProtKB-EC"/>
</dbReference>
<dbReference type="InterPro" id="IPR009051">
    <property type="entry name" value="Helical_ferredxn"/>
</dbReference>
<evidence type="ECO:0000256" key="3">
    <source>
        <dbReference type="ARBA" id="ARBA00022485"/>
    </source>
</evidence>
<evidence type="ECO:0000256" key="10">
    <source>
        <dbReference type="ARBA" id="ARBA00023291"/>
    </source>
</evidence>
<feature type="domain" description="4Fe-4S ferredoxin-type" evidence="13">
    <location>
        <begin position="211"/>
        <end position="231"/>
    </location>
</feature>
<keyword evidence="4" id="KW-0816">Tricarboxylic acid cycle</keyword>
<dbReference type="PROSITE" id="PS00197">
    <property type="entry name" value="2FE2S_FER_1"/>
    <property type="match status" value="1"/>
</dbReference>
<dbReference type="InterPro" id="IPR050573">
    <property type="entry name" value="SDH/FRD_Iron-Sulfur"/>
</dbReference>
<organism evidence="14 15">
    <name type="scientific">Synechocystis salina LEGE 00031</name>
    <dbReference type="NCBI Taxonomy" id="1828736"/>
    <lineage>
        <taxon>Bacteria</taxon>
        <taxon>Bacillati</taxon>
        <taxon>Cyanobacteriota</taxon>
        <taxon>Cyanophyceae</taxon>
        <taxon>Synechococcales</taxon>
        <taxon>Merismopediaceae</taxon>
        <taxon>Synechocystis</taxon>
    </lineage>
</organism>
<name>A0ABR9VS51_9SYNC</name>
<dbReference type="NCBIfam" id="TIGR00384">
    <property type="entry name" value="dhsB"/>
    <property type="match status" value="1"/>
</dbReference>
<evidence type="ECO:0000256" key="7">
    <source>
        <dbReference type="ARBA" id="ARBA00023002"/>
    </source>
</evidence>
<dbReference type="InterPro" id="IPR006058">
    <property type="entry name" value="2Fe2S_fd_BS"/>
</dbReference>
<dbReference type="PANTHER" id="PTHR11921">
    <property type="entry name" value="SUCCINATE DEHYDROGENASE IRON-SULFUR PROTEIN"/>
    <property type="match status" value="1"/>
</dbReference>
<evidence type="ECO:0000256" key="5">
    <source>
        <dbReference type="ARBA" id="ARBA00022714"/>
    </source>
</evidence>
<dbReference type="EMBL" id="JADEVV010000024">
    <property type="protein sequence ID" value="MBE9254160.1"/>
    <property type="molecule type" value="Genomic_DNA"/>
</dbReference>
<dbReference type="InterPro" id="IPR017900">
    <property type="entry name" value="4Fe4S_Fe_S_CS"/>
</dbReference>
<evidence type="ECO:0000256" key="6">
    <source>
        <dbReference type="ARBA" id="ARBA00022723"/>
    </source>
</evidence>
<dbReference type="SUPFAM" id="SSF54292">
    <property type="entry name" value="2Fe-2S ferredoxin-like"/>
    <property type="match status" value="1"/>
</dbReference>
<comment type="cofactor">
    <cofactor evidence="11">
        <name>[2Fe-2S] cluster</name>
        <dbReference type="ChEBI" id="CHEBI:190135"/>
    </cofactor>
    <text evidence="11">Binds 1 [2Fe-2S] cluster.</text>
</comment>
<reference evidence="14 15" key="1">
    <citation type="submission" date="2020-10" db="EMBL/GenBank/DDBJ databases">
        <authorList>
            <person name="Castelo-Branco R."/>
            <person name="Eusebio N."/>
            <person name="Adriana R."/>
            <person name="Vieira A."/>
            <person name="Brugerolle De Fraissinette N."/>
            <person name="Rezende De Castro R."/>
            <person name="Schneider M.P."/>
            <person name="Vasconcelos V."/>
            <person name="Leao P.N."/>
        </authorList>
    </citation>
    <scope>NUCLEOTIDE SEQUENCE [LARGE SCALE GENOMIC DNA]</scope>
    <source>
        <strain evidence="14 15">LEGE 00031</strain>
    </source>
</reference>
<dbReference type="InterPro" id="IPR004489">
    <property type="entry name" value="Succ_DH/fum_Rdtase_Fe-S"/>
</dbReference>
<dbReference type="Pfam" id="PF13085">
    <property type="entry name" value="Fer2_3"/>
    <property type="match status" value="1"/>
</dbReference>
<keyword evidence="8 11" id="KW-0408">Iron</keyword>
<evidence type="ECO:0000313" key="15">
    <source>
        <dbReference type="Proteomes" id="UP000658720"/>
    </source>
</evidence>
<dbReference type="Gene3D" id="1.10.1060.10">
    <property type="entry name" value="Alpha-helical ferredoxin"/>
    <property type="match status" value="1"/>
</dbReference>
<dbReference type="Proteomes" id="UP000658720">
    <property type="component" value="Unassembled WGS sequence"/>
</dbReference>
<dbReference type="EC" id="1.3.5.1" evidence="11"/>
<keyword evidence="10 11" id="KW-0003">3Fe-4S</keyword>
<evidence type="ECO:0000256" key="2">
    <source>
        <dbReference type="ARBA" id="ARBA00009433"/>
    </source>
</evidence>
<dbReference type="PROSITE" id="PS51085">
    <property type="entry name" value="2FE2S_FER_2"/>
    <property type="match status" value="1"/>
</dbReference>
<evidence type="ECO:0000256" key="11">
    <source>
        <dbReference type="RuleBase" id="RU361237"/>
    </source>
</evidence>
<accession>A0ABR9VS51</accession>
<comment type="caution">
    <text evidence="14">The sequence shown here is derived from an EMBL/GenBank/DDBJ whole genome shotgun (WGS) entry which is preliminary data.</text>
</comment>
<evidence type="ECO:0000256" key="4">
    <source>
        <dbReference type="ARBA" id="ARBA00022532"/>
    </source>
</evidence>
<comment type="cofactor">
    <cofactor evidence="11">
        <name>[3Fe-4S] cluster</name>
        <dbReference type="ChEBI" id="CHEBI:21137"/>
    </cofactor>
    <text evidence="11">Binds 1 [3Fe-4S] cluster.</text>
</comment>
<keyword evidence="6 11" id="KW-0479">Metal-binding</keyword>
<dbReference type="PROSITE" id="PS51379">
    <property type="entry name" value="4FE4S_FER_2"/>
    <property type="match status" value="1"/>
</dbReference>
<keyword evidence="15" id="KW-1185">Reference proteome</keyword>
<dbReference type="InterPro" id="IPR012675">
    <property type="entry name" value="Beta-grasp_dom_sf"/>
</dbReference>
<dbReference type="SUPFAM" id="SSF46548">
    <property type="entry name" value="alpha-helical ferredoxin"/>
    <property type="match status" value="1"/>
</dbReference>
<dbReference type="RefSeq" id="WP_194019822.1">
    <property type="nucleotide sequence ID" value="NZ_JADEVV010000024.1"/>
</dbReference>
<keyword evidence="3 11" id="KW-0004">4Fe-4S</keyword>
<dbReference type="PROSITE" id="PS00198">
    <property type="entry name" value="4FE4S_FER_1"/>
    <property type="match status" value="1"/>
</dbReference>
<dbReference type="PANTHER" id="PTHR11921:SF29">
    <property type="entry name" value="SUCCINATE DEHYDROGENASE [UBIQUINONE] IRON-SULFUR SUBUNIT, MITOCHONDRIAL"/>
    <property type="match status" value="1"/>
</dbReference>
<keyword evidence="7 14" id="KW-0560">Oxidoreductase</keyword>
<gene>
    <name evidence="14" type="primary">sdhB</name>
    <name evidence="14" type="ORF">IQ217_09970</name>
</gene>
<evidence type="ECO:0000259" key="12">
    <source>
        <dbReference type="PROSITE" id="PS51085"/>
    </source>
</evidence>
<dbReference type="Pfam" id="PF13183">
    <property type="entry name" value="Fer4_8"/>
    <property type="match status" value="1"/>
</dbReference>
<dbReference type="InterPro" id="IPR017896">
    <property type="entry name" value="4Fe4S_Fe-S-bd"/>
</dbReference>
<evidence type="ECO:0000313" key="14">
    <source>
        <dbReference type="EMBL" id="MBE9254160.1"/>
    </source>
</evidence>
<evidence type="ECO:0000256" key="8">
    <source>
        <dbReference type="ARBA" id="ARBA00023004"/>
    </source>
</evidence>
<protein>
    <recommendedName>
        <fullName evidence="11">Fumarate reductase iron-sulfur subunit</fullName>
        <ecNumber evidence="11">1.3.5.1</ecNumber>
    </recommendedName>
</protein>
<comment type="cofactor">
    <cofactor evidence="11">
        <name>[4Fe-4S] cluster</name>
        <dbReference type="ChEBI" id="CHEBI:49883"/>
    </cofactor>
    <text evidence="11">Binds 1 [4Fe-4S] cluster.</text>
</comment>
<dbReference type="Gene3D" id="3.10.20.30">
    <property type="match status" value="1"/>
</dbReference>
<keyword evidence="9 11" id="KW-0411">Iron-sulfur</keyword>
<comment type="catalytic activity">
    <reaction evidence="11">
        <text>a menaquinone + succinate = a menaquinol + fumarate</text>
        <dbReference type="Rhea" id="RHEA:27834"/>
        <dbReference type="Rhea" id="RHEA-COMP:9537"/>
        <dbReference type="Rhea" id="RHEA-COMP:9539"/>
        <dbReference type="ChEBI" id="CHEBI:16374"/>
        <dbReference type="ChEBI" id="CHEBI:18151"/>
        <dbReference type="ChEBI" id="CHEBI:29806"/>
        <dbReference type="ChEBI" id="CHEBI:30031"/>
        <dbReference type="EC" id="1.3.5.1"/>
    </reaction>
</comment>
<dbReference type="NCBIfam" id="NF004616">
    <property type="entry name" value="PRK05950.1"/>
    <property type="match status" value="1"/>
</dbReference>
<dbReference type="InterPro" id="IPR025192">
    <property type="entry name" value="Succ_DH/fum_Rdtase_N"/>
</dbReference>
<comment type="similarity">
    <text evidence="2 11">Belongs to the succinate dehydrogenase/fumarate reductase iron-sulfur protein family.</text>
</comment>
<dbReference type="InterPro" id="IPR001041">
    <property type="entry name" value="2Fe-2S_ferredoxin-type"/>
</dbReference>
<dbReference type="InterPro" id="IPR036010">
    <property type="entry name" value="2Fe-2S_ferredoxin-like_sf"/>
</dbReference>
<evidence type="ECO:0000256" key="9">
    <source>
        <dbReference type="ARBA" id="ARBA00023014"/>
    </source>
</evidence>
<evidence type="ECO:0000256" key="1">
    <source>
        <dbReference type="ARBA" id="ARBA00005163"/>
    </source>
</evidence>
<proteinExistence type="inferred from homology"/>
<sequence length="245" mass="27417">MKITFKVQRQQGNGDRHWQNYALEVDTQATVLDCLNQIKWQQDGSLAFRKNCRNAICGSCALRVNDRPVLACKESIKNLEQWLTDSNQENTGIFTISPLGNLPVIKDLVVDMDKFFAGLDAVYPYLMNKRQRENGSEFLQSPAQRAALNDVSNCVLCGVCYSDCDAKKKNDNFVGPHALAKAHRLILDNRDMASKARLEALGKDKQGVWGCNNCRMCSDSCPTGVAPLSQIEALKIRLFDLMDPL</sequence>